<evidence type="ECO:0000313" key="8">
    <source>
        <dbReference type="Proteomes" id="UP001497382"/>
    </source>
</evidence>
<feature type="transmembrane region" description="Helical" evidence="5">
    <location>
        <begin position="256"/>
        <end position="277"/>
    </location>
</feature>
<dbReference type="PROSITE" id="PS50850">
    <property type="entry name" value="MFS"/>
    <property type="match status" value="1"/>
</dbReference>
<dbReference type="GO" id="GO:0016020">
    <property type="term" value="C:membrane"/>
    <property type="evidence" value="ECO:0007669"/>
    <property type="project" value="UniProtKB-SubCell"/>
</dbReference>
<feature type="transmembrane region" description="Helical" evidence="5">
    <location>
        <begin position="172"/>
        <end position="196"/>
    </location>
</feature>
<evidence type="ECO:0000256" key="3">
    <source>
        <dbReference type="ARBA" id="ARBA00022989"/>
    </source>
</evidence>
<evidence type="ECO:0000256" key="2">
    <source>
        <dbReference type="ARBA" id="ARBA00022692"/>
    </source>
</evidence>
<dbReference type="EMBL" id="CAXIEN010000484">
    <property type="protein sequence ID" value="CAL1299076.1"/>
    <property type="molecule type" value="Genomic_DNA"/>
</dbReference>
<gene>
    <name evidence="7" type="ORF">LARSCL_LOCUS21137</name>
</gene>
<feature type="domain" description="Major facilitator superfamily (MFS) profile" evidence="6">
    <location>
        <begin position="89"/>
        <end position="342"/>
    </location>
</feature>
<comment type="caution">
    <text evidence="7">The sequence shown here is derived from an EMBL/GenBank/DDBJ whole genome shotgun (WGS) entry which is preliminary data.</text>
</comment>
<dbReference type="Proteomes" id="UP001497382">
    <property type="component" value="Unassembled WGS sequence"/>
</dbReference>
<feature type="transmembrane region" description="Helical" evidence="5">
    <location>
        <begin position="230"/>
        <end position="250"/>
    </location>
</feature>
<feature type="transmembrane region" description="Helical" evidence="5">
    <location>
        <begin position="141"/>
        <end position="165"/>
    </location>
</feature>
<dbReference type="SUPFAM" id="SSF103473">
    <property type="entry name" value="MFS general substrate transporter"/>
    <property type="match status" value="1"/>
</dbReference>
<dbReference type="InterPro" id="IPR020846">
    <property type="entry name" value="MFS_dom"/>
</dbReference>
<dbReference type="AlphaFoldDB" id="A0AAV2BTI3"/>
<evidence type="ECO:0000256" key="1">
    <source>
        <dbReference type="ARBA" id="ARBA00004141"/>
    </source>
</evidence>
<dbReference type="InterPro" id="IPR005828">
    <property type="entry name" value="MFS_sugar_transport-like"/>
</dbReference>
<evidence type="ECO:0000256" key="5">
    <source>
        <dbReference type="SAM" id="Phobius"/>
    </source>
</evidence>
<dbReference type="Gene3D" id="1.20.1250.20">
    <property type="entry name" value="MFS general substrate transporter like domains"/>
    <property type="match status" value="1"/>
</dbReference>
<evidence type="ECO:0000259" key="6">
    <source>
        <dbReference type="PROSITE" id="PS50850"/>
    </source>
</evidence>
<organism evidence="7 8">
    <name type="scientific">Larinioides sclopetarius</name>
    <dbReference type="NCBI Taxonomy" id="280406"/>
    <lineage>
        <taxon>Eukaryota</taxon>
        <taxon>Metazoa</taxon>
        <taxon>Ecdysozoa</taxon>
        <taxon>Arthropoda</taxon>
        <taxon>Chelicerata</taxon>
        <taxon>Arachnida</taxon>
        <taxon>Araneae</taxon>
        <taxon>Araneomorphae</taxon>
        <taxon>Entelegynae</taxon>
        <taxon>Araneoidea</taxon>
        <taxon>Araneidae</taxon>
        <taxon>Larinioides</taxon>
    </lineage>
</organism>
<keyword evidence="8" id="KW-1185">Reference proteome</keyword>
<name>A0AAV2BTI3_9ARAC</name>
<dbReference type="InterPro" id="IPR036259">
    <property type="entry name" value="MFS_trans_sf"/>
</dbReference>
<keyword evidence="4 5" id="KW-0472">Membrane</keyword>
<dbReference type="PANTHER" id="PTHR24064">
    <property type="entry name" value="SOLUTE CARRIER FAMILY 22 MEMBER"/>
    <property type="match status" value="1"/>
</dbReference>
<comment type="subcellular location">
    <subcellularLocation>
        <location evidence="1">Membrane</location>
        <topology evidence="1">Multi-pass membrane protein</topology>
    </subcellularLocation>
</comment>
<keyword evidence="2 5" id="KW-0812">Transmembrane</keyword>
<evidence type="ECO:0000313" key="7">
    <source>
        <dbReference type="EMBL" id="CAL1299076.1"/>
    </source>
</evidence>
<proteinExistence type="predicted"/>
<sequence>MAPSVAEKCDSSLEASQEKDDLMNLVRGEGPWQRKILLVCIGIITPFACHNLAMTFFAPNLDYWCARPPNSNLTVEEWKEIGLPPNDRHCSRYALGNVATGNSFNISRKNETVACDSWEYDDSFYKSTVLGEWNLVCDREWFISLSKSIFIAGYMFSVTVFGYIADKFGRRIAIVICNAIAVISAVTCAFSTSFLMFAVSRFFIAVGSAGALNTAFVLVMEVIGPDYRSLYGIGSNASWILGYMLLPGTALLLRDWFWVQLAITIPSIAFLSSWWLLPESPRWLVTHGNTVAAMQVLSKSAKSNGIDFEDIKPLLQDIISKTSKVKTRCMKRKILTQMCSSY</sequence>
<dbReference type="GO" id="GO:0022857">
    <property type="term" value="F:transmembrane transporter activity"/>
    <property type="evidence" value="ECO:0007669"/>
    <property type="project" value="InterPro"/>
</dbReference>
<protein>
    <recommendedName>
        <fullName evidence="6">Major facilitator superfamily (MFS) profile domain-containing protein</fullName>
    </recommendedName>
</protein>
<accession>A0AAV2BTI3</accession>
<dbReference type="Pfam" id="PF00083">
    <property type="entry name" value="Sugar_tr"/>
    <property type="match status" value="1"/>
</dbReference>
<feature type="transmembrane region" description="Helical" evidence="5">
    <location>
        <begin position="202"/>
        <end position="223"/>
    </location>
</feature>
<feature type="transmembrane region" description="Helical" evidence="5">
    <location>
        <begin position="36"/>
        <end position="58"/>
    </location>
</feature>
<reference evidence="7 8" key="1">
    <citation type="submission" date="2024-04" db="EMBL/GenBank/DDBJ databases">
        <authorList>
            <person name="Rising A."/>
            <person name="Reimegard J."/>
            <person name="Sonavane S."/>
            <person name="Akerstrom W."/>
            <person name="Nylinder S."/>
            <person name="Hedman E."/>
            <person name="Kallberg Y."/>
        </authorList>
    </citation>
    <scope>NUCLEOTIDE SEQUENCE [LARGE SCALE GENOMIC DNA]</scope>
</reference>
<evidence type="ECO:0000256" key="4">
    <source>
        <dbReference type="ARBA" id="ARBA00023136"/>
    </source>
</evidence>
<keyword evidence="3 5" id="KW-1133">Transmembrane helix</keyword>